<proteinExistence type="predicted"/>
<evidence type="ECO:0000256" key="3">
    <source>
        <dbReference type="SAM" id="Phobius"/>
    </source>
</evidence>
<dbReference type="Pfam" id="PF01464">
    <property type="entry name" value="SLT"/>
    <property type="match status" value="1"/>
</dbReference>
<evidence type="ECO:0000313" key="7">
    <source>
        <dbReference type="Proteomes" id="UP001597182"/>
    </source>
</evidence>
<dbReference type="Gene3D" id="1.10.530.10">
    <property type="match status" value="1"/>
</dbReference>
<dbReference type="PANTHER" id="PTHR37813">
    <property type="entry name" value="FELS-2 PROPHAGE PROTEIN"/>
    <property type="match status" value="1"/>
</dbReference>
<comment type="caution">
    <text evidence="6">The sequence shown here is derived from an EMBL/GenBank/DDBJ whole genome shotgun (WGS) entry which is preliminary data.</text>
</comment>
<dbReference type="Proteomes" id="UP001597182">
    <property type="component" value="Unassembled WGS sequence"/>
</dbReference>
<dbReference type="Pfam" id="PF10145">
    <property type="entry name" value="PhageMin_Tail"/>
    <property type="match status" value="1"/>
</dbReference>
<reference evidence="7" key="1">
    <citation type="journal article" date="2019" name="Int. J. Syst. Evol. Microbiol.">
        <title>The Global Catalogue of Microorganisms (GCM) 10K type strain sequencing project: providing services to taxonomists for standard genome sequencing and annotation.</title>
        <authorList>
            <consortium name="The Broad Institute Genomics Platform"/>
            <consortium name="The Broad Institute Genome Sequencing Center for Infectious Disease"/>
            <person name="Wu L."/>
            <person name="Ma J."/>
        </authorList>
    </citation>
    <scope>NUCLEOTIDE SEQUENCE [LARGE SCALE GENOMIC DNA]</scope>
    <source>
        <strain evidence="7">CCUG 49018</strain>
    </source>
</reference>
<feature type="transmembrane region" description="Helical" evidence="3">
    <location>
        <begin position="441"/>
        <end position="460"/>
    </location>
</feature>
<evidence type="ECO:0000313" key="6">
    <source>
        <dbReference type="EMBL" id="MFD1233546.1"/>
    </source>
</evidence>
<evidence type="ECO:0000256" key="2">
    <source>
        <dbReference type="SAM" id="MobiDB-lite"/>
    </source>
</evidence>
<keyword evidence="1" id="KW-1188">Viral release from host cell</keyword>
<gene>
    <name evidence="6" type="ORF">ACFQ34_09660</name>
</gene>
<dbReference type="RefSeq" id="WP_346093751.1">
    <property type="nucleotide sequence ID" value="NZ_BAABKS010000081.1"/>
</dbReference>
<feature type="domain" description="Transglycosylase SLT" evidence="4">
    <location>
        <begin position="939"/>
        <end position="1008"/>
    </location>
</feature>
<name>A0ABW3VFL0_9PSEU</name>
<feature type="region of interest" description="Disordered" evidence="2">
    <location>
        <begin position="941"/>
        <end position="964"/>
    </location>
</feature>
<dbReference type="CDD" id="cd13402">
    <property type="entry name" value="LT_TF-like"/>
    <property type="match status" value="1"/>
</dbReference>
<dbReference type="InterPro" id="IPR010090">
    <property type="entry name" value="Phage_tape_meas"/>
</dbReference>
<sequence length="1094" mass="115809">MSTYTAGDIAVPLVPSFDSFFQDINSRIRRYEPPDVRITPDVDTTDAEHELGRGGKLVAAAAIAGAAIGAVLTKAIGDAMDFSAANGKLQAQLGLSSADAGRYGKIAGDLYSQAYGDSIGGVNDALKAVMQSGALAADATDQQIQGVTGSVLNLSTAFGVDATDAANALGQMMRTGLAPDAQTALDVIYRGFQLGDDKAGDFLDTLNEYGTQFRKLGLNAADATGLISQGLQAGARDSDLVADAIKEFSIRAVDGSKTTSDGFAAIGLNADKMAQQIGAGGDTAKTALGQVLDGLRGIKDPAAQAQAATELFGTQAEDLGDALFALHPETAADGLGQIAGAADGAGDALMTPASRVESFQRTLQTSIVDFVGGRILPIFSTLVDWGKKIFDWGPVPEILSFLGTTGGVAVGAILAIVGAIKAWTLAQTALNVVMDFAAKNPIVMIIGAIAALVAGLIWAYNNVGWFRDFVDGAFRVIGAVASWLWNNAIKPAFDAIGAAATWLWQNVLQPAFRGIGAVIEWVWTNMIKPQFDAMIWLWQNVLSPVLNWLWHNIFEPAFQGIGAVIGFVWNSVIKPAFDAMVAGVNWVKDGFQAAVDWIGRIWEGIKRLVAAPVNFIINTVWKNGIVKAWNWVADLLPGVSRIDPDTIHGIPEYASGGPVPRDMLLRAGEAGPEYVLSAPAVRALGGIGAAERLHRQLVSERDVEIGAGLGGVSGSSSVGAGGAVWQALWNIIRGAFPAARLTSSVRPGAADYHGAGKAIDIAGPRPGDAAFMLGVDQWIARNYPGSTELIHTPGINLKNGRPFTYSPGIQAQHYNHVHWAMNGFPGAAGSNAVGFTGSAVGYNWFQQRVRELVNSAFDGIMKVIPFHGPPAFLDIPQKMAEWGRDKVLDFLVGEGEKADAAANAGGGGSGVEQWRGLVLQALAFLGLSPADADRTLRRMNQESGGNPRAINNWDSNAARGTPSKGLMQVIDPTFRAYRDPSLPNDIWDPMANVVASMRYARARYGSLAAAYDRPGGYDSGGWLPPGLSTVYNGTSKPEAVLTSEQWDLLSLRDVMGRETVASLQVQAREPMTPSEISRLASEMVRQLNWNRRTN</sequence>
<accession>A0ABW3VFL0</accession>
<keyword evidence="3" id="KW-1133">Transmembrane helix</keyword>
<keyword evidence="7" id="KW-1185">Reference proteome</keyword>
<evidence type="ECO:0000256" key="1">
    <source>
        <dbReference type="ARBA" id="ARBA00022612"/>
    </source>
</evidence>
<feature type="transmembrane region" description="Helical" evidence="3">
    <location>
        <begin position="398"/>
        <end position="420"/>
    </location>
</feature>
<dbReference type="EMBL" id="JBHTMB010000065">
    <property type="protein sequence ID" value="MFD1233546.1"/>
    <property type="molecule type" value="Genomic_DNA"/>
</dbReference>
<keyword evidence="3" id="KW-0812">Transmembrane</keyword>
<dbReference type="PANTHER" id="PTHR37813:SF1">
    <property type="entry name" value="FELS-2 PROPHAGE PROTEIN"/>
    <property type="match status" value="1"/>
</dbReference>
<dbReference type="InterPro" id="IPR008258">
    <property type="entry name" value="Transglycosylase_SLT_dom_1"/>
</dbReference>
<dbReference type="SUPFAM" id="SSF53955">
    <property type="entry name" value="Lysozyme-like"/>
    <property type="match status" value="1"/>
</dbReference>
<feature type="domain" description="Phage tail tape measure protein" evidence="5">
    <location>
        <begin position="120"/>
        <end position="313"/>
    </location>
</feature>
<evidence type="ECO:0000259" key="4">
    <source>
        <dbReference type="Pfam" id="PF01464"/>
    </source>
</evidence>
<keyword evidence="3" id="KW-0472">Membrane</keyword>
<dbReference type="InterPro" id="IPR023346">
    <property type="entry name" value="Lysozyme-like_dom_sf"/>
</dbReference>
<organism evidence="6 7">
    <name type="scientific">Pseudonocardia benzenivorans</name>
    <dbReference type="NCBI Taxonomy" id="228005"/>
    <lineage>
        <taxon>Bacteria</taxon>
        <taxon>Bacillati</taxon>
        <taxon>Actinomycetota</taxon>
        <taxon>Actinomycetes</taxon>
        <taxon>Pseudonocardiales</taxon>
        <taxon>Pseudonocardiaceae</taxon>
        <taxon>Pseudonocardia</taxon>
    </lineage>
</organism>
<protein>
    <submittedName>
        <fullName evidence="6">Phage tail tape measure protein</fullName>
    </submittedName>
</protein>
<evidence type="ECO:0000259" key="5">
    <source>
        <dbReference type="Pfam" id="PF10145"/>
    </source>
</evidence>